<feature type="compositionally biased region" description="Polar residues" evidence="1">
    <location>
        <begin position="478"/>
        <end position="488"/>
    </location>
</feature>
<feature type="compositionally biased region" description="Basic and acidic residues" evidence="1">
    <location>
        <begin position="368"/>
        <end position="390"/>
    </location>
</feature>
<feature type="compositionally biased region" description="Basic and acidic residues" evidence="1">
    <location>
        <begin position="125"/>
        <end position="161"/>
    </location>
</feature>
<feature type="compositionally biased region" description="Basic and acidic residues" evidence="1">
    <location>
        <begin position="422"/>
        <end position="433"/>
    </location>
</feature>
<dbReference type="Proteomes" id="UP001151516">
    <property type="component" value="Unassembled WGS sequence"/>
</dbReference>
<dbReference type="AlphaFoldDB" id="A0A9W8GCE9"/>
<reference evidence="2" key="1">
    <citation type="submission" date="2022-07" db="EMBL/GenBank/DDBJ databases">
        <title>Phylogenomic reconstructions and comparative analyses of Kickxellomycotina fungi.</title>
        <authorList>
            <person name="Reynolds N.K."/>
            <person name="Stajich J.E."/>
            <person name="Barry K."/>
            <person name="Grigoriev I.V."/>
            <person name="Crous P."/>
            <person name="Smith M.E."/>
        </authorList>
    </citation>
    <scope>NUCLEOTIDE SEQUENCE</scope>
    <source>
        <strain evidence="2">CBS 109367</strain>
    </source>
</reference>
<feature type="compositionally biased region" description="Pro residues" evidence="1">
    <location>
        <begin position="500"/>
        <end position="509"/>
    </location>
</feature>
<accession>A0A9W8GCE9</accession>
<feature type="compositionally biased region" description="Basic and acidic residues" evidence="1">
    <location>
        <begin position="62"/>
        <end position="76"/>
    </location>
</feature>
<protein>
    <submittedName>
        <fullName evidence="2">Uncharacterized protein</fullName>
    </submittedName>
</protein>
<keyword evidence="3" id="KW-1185">Reference proteome</keyword>
<feature type="compositionally biased region" description="Low complexity" evidence="1">
    <location>
        <begin position="435"/>
        <end position="449"/>
    </location>
</feature>
<sequence>MPLLIISLQKVAEITTEAYMAAETGDVASTTRDTTVPPYRRGLQKQAGEQAMMTIIIVESQSRENARRAAPEHSGEYRSGSYRLNRYGERELSRSGYYRRSERESSSYRRRDSERQPYSRSGYGSRDEVDTGDASRRSIDKERAIEELRLRVRSATERPTDIDVPPATRERSPSATVRPSDSSLATQGQRDSALEAQKPGAIADSATTLAAVVASSGAAAGTPPGPDVDMDDIEEGEHIEGEAEAEVARPPKSSYTREKGDVEMRSRSRSNDNYTRGRGAYANHSPSRGKDRSRSRTRAYHEPEDRRAGGTHDHPSDGAYRRKYDDQADRSEYRAREAYGSRSAHYSRYGDAGYQSSRYTASGARSPSDAREGGHRSERRHYDSRYDRYGATESRQPALDSAVSASRRPSRSRSRSPAAPQEGDRRTDRHGYGDRYQQASRSYSRSPSRYAREADSSFSERRRAHYSKARWPRPEDQPCSSPTHQFTADETPLDGGDSANPPPPPPPPMQASGSAQGASSFGNYTRTSSPLYHQQPQDSSHRGYSSRQYNRNSRASRSGTSRTRTPYAGRHEHEGHSPTPSNGGSYGQGYQHSRAQSPGAAAAAEPVLPELVLPAFSHGTDLYISRFPESAEWLEVRAQVREQAKRILELSANSRKTEFEMAYATWGVHRAESQTQLALWQIERAEQGLGAAVGRSLMDDSALNDL</sequence>
<comment type="caution">
    <text evidence="2">The sequence shown here is derived from an EMBL/GenBank/DDBJ whole genome shotgun (WGS) entry which is preliminary data.</text>
</comment>
<feature type="compositionally biased region" description="Polar residues" evidence="1">
    <location>
        <begin position="521"/>
        <end position="552"/>
    </location>
</feature>
<feature type="region of interest" description="Disordered" evidence="1">
    <location>
        <begin position="62"/>
        <end position="81"/>
    </location>
</feature>
<feature type="compositionally biased region" description="Basic and acidic residues" evidence="1">
    <location>
        <begin position="450"/>
        <end position="461"/>
    </location>
</feature>
<feature type="region of interest" description="Disordered" evidence="1">
    <location>
        <begin position="93"/>
        <end position="200"/>
    </location>
</feature>
<evidence type="ECO:0000313" key="2">
    <source>
        <dbReference type="EMBL" id="KAJ2684780.1"/>
    </source>
</evidence>
<feature type="compositionally biased region" description="Polar residues" evidence="1">
    <location>
        <begin position="578"/>
        <end position="596"/>
    </location>
</feature>
<feature type="compositionally biased region" description="Basic residues" evidence="1">
    <location>
        <begin position="462"/>
        <end position="471"/>
    </location>
</feature>
<feature type="region of interest" description="Disordered" evidence="1">
    <location>
        <begin position="215"/>
        <end position="602"/>
    </location>
</feature>
<feature type="compositionally biased region" description="Low complexity" evidence="1">
    <location>
        <begin position="510"/>
        <end position="520"/>
    </location>
</feature>
<gene>
    <name evidence="2" type="ORF">IWW39_004701</name>
</gene>
<feature type="compositionally biased region" description="Low complexity" evidence="1">
    <location>
        <begin position="553"/>
        <end position="565"/>
    </location>
</feature>
<dbReference type="EMBL" id="JANBTX010000188">
    <property type="protein sequence ID" value="KAJ2684780.1"/>
    <property type="molecule type" value="Genomic_DNA"/>
</dbReference>
<organism evidence="2 3">
    <name type="scientific">Coemansia spiralis</name>
    <dbReference type="NCBI Taxonomy" id="417178"/>
    <lineage>
        <taxon>Eukaryota</taxon>
        <taxon>Fungi</taxon>
        <taxon>Fungi incertae sedis</taxon>
        <taxon>Zoopagomycota</taxon>
        <taxon>Kickxellomycotina</taxon>
        <taxon>Kickxellomycetes</taxon>
        <taxon>Kickxellales</taxon>
        <taxon>Kickxellaceae</taxon>
        <taxon>Coemansia</taxon>
    </lineage>
</organism>
<feature type="compositionally biased region" description="Polar residues" evidence="1">
    <location>
        <begin position="354"/>
        <end position="365"/>
    </location>
</feature>
<feature type="compositionally biased region" description="Basic and acidic residues" evidence="1">
    <location>
        <begin position="93"/>
        <end position="117"/>
    </location>
</feature>
<feature type="compositionally biased region" description="Basic and acidic residues" evidence="1">
    <location>
        <begin position="236"/>
        <end position="270"/>
    </location>
</feature>
<evidence type="ECO:0000256" key="1">
    <source>
        <dbReference type="SAM" id="MobiDB-lite"/>
    </source>
</evidence>
<feature type="compositionally biased region" description="Polar residues" evidence="1">
    <location>
        <begin position="173"/>
        <end position="190"/>
    </location>
</feature>
<proteinExistence type="predicted"/>
<feature type="compositionally biased region" description="Basic and acidic residues" evidence="1">
    <location>
        <begin position="288"/>
        <end position="339"/>
    </location>
</feature>
<name>A0A9W8GCE9_9FUNG</name>
<evidence type="ECO:0000313" key="3">
    <source>
        <dbReference type="Proteomes" id="UP001151516"/>
    </source>
</evidence>
<dbReference type="OrthoDB" id="5585355at2759"/>